<dbReference type="PANTHER" id="PTHR23240:SF6">
    <property type="entry name" value="DNA CROSS-LINK REPAIR 1A PROTEIN"/>
    <property type="match status" value="1"/>
</dbReference>
<dbReference type="InterPro" id="IPR001279">
    <property type="entry name" value="Metallo-B-lactamas"/>
</dbReference>
<dbReference type="InterPro" id="IPR011084">
    <property type="entry name" value="DRMBL"/>
</dbReference>
<dbReference type="SUPFAM" id="SSF56281">
    <property type="entry name" value="Metallo-hydrolase/oxidoreductase"/>
    <property type="match status" value="1"/>
</dbReference>
<keyword evidence="4" id="KW-0234">DNA repair</keyword>
<evidence type="ECO:0000256" key="1">
    <source>
        <dbReference type="ARBA" id="ARBA00004123"/>
    </source>
</evidence>
<dbReference type="CDD" id="cd16273">
    <property type="entry name" value="SNM1A-1C-like_MBL-fold"/>
    <property type="match status" value="1"/>
</dbReference>
<dbReference type="PANTHER" id="PTHR23240">
    <property type="entry name" value="DNA CROSS-LINK REPAIR PROTEIN PSO2/SNM1-RELATED"/>
    <property type="match status" value="1"/>
</dbReference>
<feature type="region of interest" description="Disordered" evidence="6">
    <location>
        <begin position="792"/>
        <end position="811"/>
    </location>
</feature>
<keyword evidence="9" id="KW-1185">Reference proteome</keyword>
<dbReference type="EnsemblMetazoa" id="GMOY001566-RA">
    <property type="protein sequence ID" value="GMOY001566-PA"/>
    <property type="gene ID" value="GMOY001566"/>
</dbReference>
<organism evidence="8 9">
    <name type="scientific">Glossina morsitans morsitans</name>
    <name type="common">Savannah tsetse fly</name>
    <dbReference type="NCBI Taxonomy" id="37546"/>
    <lineage>
        <taxon>Eukaryota</taxon>
        <taxon>Metazoa</taxon>
        <taxon>Ecdysozoa</taxon>
        <taxon>Arthropoda</taxon>
        <taxon>Hexapoda</taxon>
        <taxon>Insecta</taxon>
        <taxon>Pterygota</taxon>
        <taxon>Neoptera</taxon>
        <taxon>Endopterygota</taxon>
        <taxon>Diptera</taxon>
        <taxon>Brachycera</taxon>
        <taxon>Muscomorpha</taxon>
        <taxon>Hippoboscoidea</taxon>
        <taxon>Glossinidae</taxon>
        <taxon>Glossina</taxon>
    </lineage>
</organism>
<dbReference type="GO" id="GO:0005634">
    <property type="term" value="C:nucleus"/>
    <property type="evidence" value="ECO:0007669"/>
    <property type="project" value="UniProtKB-SubCell"/>
</dbReference>
<dbReference type="AlphaFoldDB" id="A0A1B0FDA2"/>
<evidence type="ECO:0000313" key="8">
    <source>
        <dbReference type="EnsemblMetazoa" id="GMOY001566-PA"/>
    </source>
</evidence>
<dbReference type="STRING" id="37546.A0A1B0FDA2"/>
<dbReference type="InterPro" id="IPR036866">
    <property type="entry name" value="RibonucZ/Hydroxyglut_hydro"/>
</dbReference>
<dbReference type="Pfam" id="PF07522">
    <property type="entry name" value="DRMBL"/>
    <property type="match status" value="1"/>
</dbReference>
<reference evidence="8" key="1">
    <citation type="submission" date="2020-05" db="UniProtKB">
        <authorList>
            <consortium name="EnsemblMetazoa"/>
        </authorList>
    </citation>
    <scope>IDENTIFICATION</scope>
    <source>
        <strain evidence="8">Yale</strain>
    </source>
</reference>
<dbReference type="Gene3D" id="3.60.15.10">
    <property type="entry name" value="Ribonuclease Z/Hydroxyacylglutathione hydrolase-like"/>
    <property type="match status" value="1"/>
</dbReference>
<dbReference type="GO" id="GO:0035312">
    <property type="term" value="F:5'-3' DNA exonuclease activity"/>
    <property type="evidence" value="ECO:0007669"/>
    <property type="project" value="TreeGrafter"/>
</dbReference>
<protein>
    <recommendedName>
        <fullName evidence="7">Metallo-beta-lactamase domain-containing protein</fullName>
    </recommendedName>
</protein>
<feature type="domain" description="Metallo-beta-lactamase" evidence="7">
    <location>
        <begin position="263"/>
        <end position="417"/>
    </location>
</feature>
<feature type="compositionally biased region" description="Low complexity" evidence="6">
    <location>
        <begin position="225"/>
        <end position="244"/>
    </location>
</feature>
<evidence type="ECO:0000313" key="9">
    <source>
        <dbReference type="Proteomes" id="UP000092444"/>
    </source>
</evidence>
<evidence type="ECO:0000256" key="5">
    <source>
        <dbReference type="ARBA" id="ARBA00023242"/>
    </source>
</evidence>
<accession>A0A1B0FDA2</accession>
<dbReference type="GO" id="GO:0036297">
    <property type="term" value="P:interstrand cross-link repair"/>
    <property type="evidence" value="ECO:0007669"/>
    <property type="project" value="TreeGrafter"/>
</dbReference>
<dbReference type="VEuPathDB" id="VectorBase:GMOY001566"/>
<comment type="subcellular location">
    <subcellularLocation>
        <location evidence="1">Nucleus</location>
    </subcellularLocation>
</comment>
<dbReference type="Proteomes" id="UP000092444">
    <property type="component" value="Unassembled WGS sequence"/>
</dbReference>
<dbReference type="Gene3D" id="3.40.50.12650">
    <property type="match status" value="1"/>
</dbReference>
<proteinExistence type="inferred from homology"/>
<keyword evidence="5" id="KW-0539">Nucleus</keyword>
<sequence length="1006" mass="114664">MSQLNKIKVRNLTELQAPLALAVEVTEKQVNGKAPAKRIRKAVIGNPKTRSKCKKRSVLKDPSSNQTRIIDYFKSCPKKCCFEEIKSTATSETITKSKLKREDRKRLFGAKKILMTTYKVDKDIIIIESDDEKELKEDIRKVDLKDLDTNGNEATVSKSTSKSVNFSNQTSVKPNVVVKQSTNCKQQIEVKEKTNPAVNELILDAQFLTAQEISSRKSNIGDGLHGLSSTHTSTPLPSDKTSKQSLSTLSKSFSSKSSRKLKACPPYKIVKGTTFAVDAFQYGYLNGVSHYFLTHFHADHYIGLTRKFSMPIYMSSLTARLVRAFISVQEHFLHVLELNEKVEINDWEITALDANHCPGAIMLFFKNSLSGKCLVHTGDFRACHQMESEPIFWNNVDIDALYLDTTYIAEKYAFCTQYESITQGKKLIKSFQENHPNKKILYVCGSYLVGKEKFWSALADEYDLKVWSEKNRRKALEAMNEENLMRLLVDDPYQANMHILAMVKLSYLVSSLPNFLYPPRNFLAQRSEDNLAEYFASYETHFDMILAIRPSGWEKNSRPQYRGKINIVGVEYSEHSSFEELKRFVKYLKPRQVISTVPVGRDPSITADVPQNWYKYQELKNSRSYQPVITSYMSIAKPQLRPPAIDNKTKQARSKSLTEESSLAKENISKRYGIDKTSNVQELLTGGILRTDSNIKRTGNQATNEKTNFSENNALKLSKIERVRTSKRVGSSFKRREIDSKSFITKENILKQEEIKKSSNVQKLPKCRIFIMNPNSNESNSQTTVETISKFPPENRKRNFPKSTNSSSKYKHAYSQSLATNKNMSKQAKILKSHVQKTPKNKICRSKSASEFSIKMAEENKEQDVLNVYKNGELKPAALNGSSSERSKNFPECRHYKRIRYVEETIEKREPQLSSQAKIISEQDKFQVSLSSDEMSVSQKRLFSNNEKQNSLLSKTKLSTTAIVSAAQSLQWIQQVQLDLTNVAAKPLSDCLVGTDDCDCEYDWMD</sequence>
<dbReference type="EMBL" id="CCAG010014354">
    <property type="status" value="NOT_ANNOTATED_CDS"/>
    <property type="molecule type" value="Genomic_DNA"/>
</dbReference>
<evidence type="ECO:0000256" key="2">
    <source>
        <dbReference type="ARBA" id="ARBA00010304"/>
    </source>
</evidence>
<keyword evidence="3" id="KW-0227">DNA damage</keyword>
<feature type="region of interest" description="Disordered" evidence="6">
    <location>
        <begin position="221"/>
        <end position="244"/>
    </location>
</feature>
<evidence type="ECO:0000256" key="6">
    <source>
        <dbReference type="SAM" id="MobiDB-lite"/>
    </source>
</evidence>
<name>A0A1B0FDA2_GLOMM</name>
<comment type="similarity">
    <text evidence="2">Belongs to the DNA repair metallo-beta-lactamase (DRMBL) family.</text>
</comment>
<evidence type="ECO:0000259" key="7">
    <source>
        <dbReference type="SMART" id="SM00849"/>
    </source>
</evidence>
<evidence type="ECO:0000256" key="3">
    <source>
        <dbReference type="ARBA" id="ARBA00022763"/>
    </source>
</evidence>
<dbReference type="SMART" id="SM00849">
    <property type="entry name" value="Lactamase_B"/>
    <property type="match status" value="1"/>
</dbReference>
<evidence type="ECO:0000256" key="4">
    <source>
        <dbReference type="ARBA" id="ARBA00023204"/>
    </source>
</evidence>
<dbReference type="GO" id="GO:0031123">
    <property type="term" value="P:RNA 3'-end processing"/>
    <property type="evidence" value="ECO:0007669"/>
    <property type="project" value="UniProtKB-ARBA"/>
</dbReference>
<dbReference type="GO" id="GO:0006303">
    <property type="term" value="P:double-strand break repair via nonhomologous end joining"/>
    <property type="evidence" value="ECO:0007669"/>
    <property type="project" value="TreeGrafter"/>
</dbReference>
<feature type="compositionally biased region" description="Polar residues" evidence="6">
    <location>
        <begin position="801"/>
        <end position="811"/>
    </location>
</feature>
<dbReference type="GO" id="GO:0003684">
    <property type="term" value="F:damaged DNA binding"/>
    <property type="evidence" value="ECO:0007669"/>
    <property type="project" value="TreeGrafter"/>
</dbReference>